<evidence type="ECO:0000313" key="2">
    <source>
        <dbReference type="EnsemblPlants" id="Solyc10g018935.1.1"/>
    </source>
</evidence>
<keyword evidence="3" id="KW-1185">Reference proteome</keyword>
<dbReference type="Pfam" id="PF03004">
    <property type="entry name" value="Transposase_24"/>
    <property type="match status" value="1"/>
</dbReference>
<dbReference type="AlphaFoldDB" id="A0A3Q7IE77"/>
<protein>
    <submittedName>
        <fullName evidence="2">Uncharacterized protein</fullName>
    </submittedName>
</protein>
<evidence type="ECO:0000256" key="1">
    <source>
        <dbReference type="SAM" id="MobiDB-lite"/>
    </source>
</evidence>
<organism evidence="2">
    <name type="scientific">Solanum lycopersicum</name>
    <name type="common">Tomato</name>
    <name type="synonym">Lycopersicon esculentum</name>
    <dbReference type="NCBI Taxonomy" id="4081"/>
    <lineage>
        <taxon>Eukaryota</taxon>
        <taxon>Viridiplantae</taxon>
        <taxon>Streptophyta</taxon>
        <taxon>Embryophyta</taxon>
        <taxon>Tracheophyta</taxon>
        <taxon>Spermatophyta</taxon>
        <taxon>Magnoliopsida</taxon>
        <taxon>eudicotyledons</taxon>
        <taxon>Gunneridae</taxon>
        <taxon>Pentapetalae</taxon>
        <taxon>asterids</taxon>
        <taxon>lamiids</taxon>
        <taxon>Solanales</taxon>
        <taxon>Solanaceae</taxon>
        <taxon>Solanoideae</taxon>
        <taxon>Solaneae</taxon>
        <taxon>Solanum</taxon>
        <taxon>Solanum subgen. Lycopersicon</taxon>
    </lineage>
</organism>
<dbReference type="Gramene" id="Solyc10g018935.1.1">
    <property type="protein sequence ID" value="Solyc10g018935.1.1"/>
    <property type="gene ID" value="Solyc10g018935.1"/>
</dbReference>
<reference evidence="2" key="2">
    <citation type="submission" date="2019-01" db="UniProtKB">
        <authorList>
            <consortium name="EnsemblPlants"/>
        </authorList>
    </citation>
    <scope>IDENTIFICATION</scope>
    <source>
        <strain evidence="2">cv. Heinz 1706</strain>
    </source>
</reference>
<dbReference type="InterPro" id="IPR004252">
    <property type="entry name" value="Probable_transposase_24"/>
</dbReference>
<dbReference type="InParanoid" id="A0A3Q7IE77"/>
<proteinExistence type="predicted"/>
<sequence>MPHTGGSKSIAKLMNEQASNGMEPTRAKKNLLTDKKHVNGRPVDNVSAKDMINQQMINRKGSIDQPLNRVAWKHDVYSQVLGNERNGYVRGLGIAPTPSVLCGSRSSLGNIDEEDSSNEVVQMLEHEITELKKKQNEEIYI</sequence>
<dbReference type="EnsemblPlants" id="Solyc10g018935.1.1">
    <property type="protein sequence ID" value="Solyc10g018935.1.1"/>
    <property type="gene ID" value="Solyc10g018935.1"/>
</dbReference>
<feature type="region of interest" description="Disordered" evidence="1">
    <location>
        <begin position="1"/>
        <end position="45"/>
    </location>
</feature>
<accession>A0A3Q7IE77</accession>
<dbReference type="Proteomes" id="UP000004994">
    <property type="component" value="Chromosome 10"/>
</dbReference>
<dbReference type="STRING" id="4081.A0A3Q7IE77"/>
<name>A0A3Q7IE77_SOLLC</name>
<evidence type="ECO:0000313" key="3">
    <source>
        <dbReference type="Proteomes" id="UP000004994"/>
    </source>
</evidence>
<dbReference type="OMA" id="NGMEPTR"/>
<reference evidence="2" key="1">
    <citation type="journal article" date="2012" name="Nature">
        <title>The tomato genome sequence provides insights into fleshy fruit evolution.</title>
        <authorList>
            <consortium name="Tomato Genome Consortium"/>
        </authorList>
    </citation>
    <scope>NUCLEOTIDE SEQUENCE [LARGE SCALE GENOMIC DNA]</scope>
    <source>
        <strain evidence="2">cv. Heinz 1706</strain>
    </source>
</reference>